<keyword evidence="2" id="KW-1185">Reference proteome</keyword>
<dbReference type="Proteomes" id="UP001732700">
    <property type="component" value="Chromosome 6A"/>
</dbReference>
<dbReference type="EnsemblPlants" id="AVESA.00010b.r2.6AG1007880.1">
    <property type="protein sequence ID" value="AVESA.00010b.r2.6AG1007880.1.CDS.1"/>
    <property type="gene ID" value="AVESA.00010b.r2.6AG1007880"/>
</dbReference>
<organism evidence="1 2">
    <name type="scientific">Avena sativa</name>
    <name type="common">Oat</name>
    <dbReference type="NCBI Taxonomy" id="4498"/>
    <lineage>
        <taxon>Eukaryota</taxon>
        <taxon>Viridiplantae</taxon>
        <taxon>Streptophyta</taxon>
        <taxon>Embryophyta</taxon>
        <taxon>Tracheophyta</taxon>
        <taxon>Spermatophyta</taxon>
        <taxon>Magnoliopsida</taxon>
        <taxon>Liliopsida</taxon>
        <taxon>Poales</taxon>
        <taxon>Poaceae</taxon>
        <taxon>BOP clade</taxon>
        <taxon>Pooideae</taxon>
        <taxon>Poodae</taxon>
        <taxon>Poeae</taxon>
        <taxon>Poeae Chloroplast Group 1 (Aveneae type)</taxon>
        <taxon>Aveninae</taxon>
        <taxon>Avena</taxon>
    </lineage>
</organism>
<reference evidence="1" key="1">
    <citation type="submission" date="2021-05" db="EMBL/GenBank/DDBJ databases">
        <authorList>
            <person name="Scholz U."/>
            <person name="Mascher M."/>
            <person name="Fiebig A."/>
        </authorList>
    </citation>
    <scope>NUCLEOTIDE SEQUENCE [LARGE SCALE GENOMIC DNA]</scope>
</reference>
<accession>A0ACD5YNG1</accession>
<proteinExistence type="predicted"/>
<sequence length="528" mass="60405">MEGVSLVSGLLNLAGSKLASKIFCEFSAALGVKKDLHQLLDLVEEIKIFLHNVGGKVIKNDPAFTWLNKLKEIAYSIDDLLNDFHMQSEKQKAKKIDRENLVMVKCFCDRPKPFWLQHKMANKIKRIREKFEAIITERKDFNTLRDGLPIGSNVDRRIATGELPSLTVVDEITVLGREHDRSNIIYELTKSEDQEVILPKIHDQEMVSVMSIIGLGGSGKTTLAKLVFNDAISIKTHFKLRVWVYVTQKFDVCGLIGKLFEAITDQKSENHPLQFMSKVITEELSRKRFLLVMDDVWNKDLLEWEQFMLHLKAGAAGSRILITTRSQEVAEVMNSTLLYNLRALSMDDSWKLFLQSSGRDKEDLDSEFIDIGKDIVRKCGGVPLAVKALGGIVGSKKEINSWRAVKKSELWNVDDRVFTSLWLSYFHLPAYLQQCFLLCSIVPKGYLIDKDHLIAQWIAHGWFIPINDFEQLEGVGNDYFDSLLKISFLQDMVQDKYTTVVTCKMHDLVHDLAHAFYNLKLLSHLKRL</sequence>
<evidence type="ECO:0000313" key="1">
    <source>
        <dbReference type="EnsemblPlants" id="AVESA.00010b.r2.6AG1007880.1.CDS.1"/>
    </source>
</evidence>
<evidence type="ECO:0000313" key="2">
    <source>
        <dbReference type="Proteomes" id="UP001732700"/>
    </source>
</evidence>
<reference evidence="1" key="2">
    <citation type="submission" date="2025-09" db="UniProtKB">
        <authorList>
            <consortium name="EnsemblPlants"/>
        </authorList>
    </citation>
    <scope>IDENTIFICATION</scope>
</reference>
<name>A0ACD5YNG1_AVESA</name>
<protein>
    <submittedName>
        <fullName evidence="1">Uncharacterized protein</fullName>
    </submittedName>
</protein>